<dbReference type="InterPro" id="IPR031107">
    <property type="entry name" value="Small_HSP"/>
</dbReference>
<protein>
    <submittedName>
        <fullName evidence="3">Hsp20/alpha crystallin family protein</fullName>
    </submittedName>
</protein>
<dbReference type="AlphaFoldDB" id="A0A7C1JV52"/>
<dbReference type="PANTHER" id="PTHR11527">
    <property type="entry name" value="HEAT-SHOCK PROTEIN 20 FAMILY MEMBER"/>
    <property type="match status" value="1"/>
</dbReference>
<organism evidence="3">
    <name type="scientific">Thermomicrobium roseum</name>
    <dbReference type="NCBI Taxonomy" id="500"/>
    <lineage>
        <taxon>Bacteria</taxon>
        <taxon>Pseudomonadati</taxon>
        <taxon>Thermomicrobiota</taxon>
        <taxon>Thermomicrobia</taxon>
        <taxon>Thermomicrobiales</taxon>
        <taxon>Thermomicrobiaceae</taxon>
        <taxon>Thermomicrobium</taxon>
    </lineage>
</organism>
<dbReference type="PROSITE" id="PS01031">
    <property type="entry name" value="SHSP"/>
    <property type="match status" value="1"/>
</dbReference>
<accession>A0A7C1JV52</accession>
<dbReference type="InterPro" id="IPR002068">
    <property type="entry name" value="A-crystallin/Hsp20_dom"/>
</dbReference>
<comment type="caution">
    <text evidence="3">The sequence shown here is derived from an EMBL/GenBank/DDBJ whole genome shotgun (WGS) entry which is preliminary data.</text>
</comment>
<dbReference type="EMBL" id="DSJL01000011">
    <property type="protein sequence ID" value="HEF65785.1"/>
    <property type="molecule type" value="Genomic_DNA"/>
</dbReference>
<evidence type="ECO:0000256" key="2">
    <source>
        <dbReference type="RuleBase" id="RU003616"/>
    </source>
</evidence>
<comment type="similarity">
    <text evidence="1 2">Belongs to the small heat shock protein (HSP20) family.</text>
</comment>
<dbReference type="Pfam" id="PF00011">
    <property type="entry name" value="HSP20"/>
    <property type="match status" value="1"/>
</dbReference>
<sequence length="142" mass="15770">MASGRSFDPWSEGFPWREVMEHVLGTTSRPGPMVAGIGVPVDVAEVEDAYIIYAVIPGVEPQALDLQVEDDRIVLRGEVREPALEGQWVSRERRFGRFQRTVVLPGPIDPEHAEAHYEHGVLVIRLPKATGARARRIPVRGA</sequence>
<dbReference type="SUPFAM" id="SSF49764">
    <property type="entry name" value="HSP20-like chaperones"/>
    <property type="match status" value="1"/>
</dbReference>
<dbReference type="Gene3D" id="2.60.40.790">
    <property type="match status" value="1"/>
</dbReference>
<reference evidence="3" key="1">
    <citation type="journal article" date="2020" name="mSystems">
        <title>Genome- and Community-Level Interaction Insights into Carbon Utilization and Element Cycling Functions of Hydrothermarchaeota in Hydrothermal Sediment.</title>
        <authorList>
            <person name="Zhou Z."/>
            <person name="Liu Y."/>
            <person name="Xu W."/>
            <person name="Pan J."/>
            <person name="Luo Z.H."/>
            <person name="Li M."/>
        </authorList>
    </citation>
    <scope>NUCLEOTIDE SEQUENCE [LARGE SCALE GENOMIC DNA]</scope>
    <source>
        <strain evidence="3">SpSt-222</strain>
    </source>
</reference>
<evidence type="ECO:0000256" key="1">
    <source>
        <dbReference type="PROSITE-ProRule" id="PRU00285"/>
    </source>
</evidence>
<name>A0A7C1JV52_THERO</name>
<dbReference type="InterPro" id="IPR008978">
    <property type="entry name" value="HSP20-like_chaperone"/>
</dbReference>
<evidence type="ECO:0000313" key="3">
    <source>
        <dbReference type="EMBL" id="HEF65785.1"/>
    </source>
</evidence>
<gene>
    <name evidence="3" type="ORF">ENP47_09340</name>
</gene>
<dbReference type="CDD" id="cd06464">
    <property type="entry name" value="ACD_sHsps-like"/>
    <property type="match status" value="1"/>
</dbReference>
<proteinExistence type="inferred from homology"/>